<dbReference type="InterPro" id="IPR040285">
    <property type="entry name" value="ProX/PRXD1"/>
</dbReference>
<proteinExistence type="inferred from homology"/>
<evidence type="ECO:0000313" key="3">
    <source>
        <dbReference type="EMBL" id="MFC0590654.1"/>
    </source>
</evidence>
<evidence type="ECO:0000256" key="1">
    <source>
        <dbReference type="ARBA" id="ARBA00010201"/>
    </source>
</evidence>
<evidence type="ECO:0000259" key="2">
    <source>
        <dbReference type="Pfam" id="PF04073"/>
    </source>
</evidence>
<accession>A0ABV6PLF1</accession>
<dbReference type="Proteomes" id="UP001589943">
    <property type="component" value="Unassembled WGS sequence"/>
</dbReference>
<dbReference type="SUPFAM" id="SSF55826">
    <property type="entry name" value="YbaK/ProRS associated domain"/>
    <property type="match status" value="1"/>
</dbReference>
<feature type="domain" description="YbaK/aminoacyl-tRNA synthetase-associated" evidence="2">
    <location>
        <begin position="16"/>
        <end position="141"/>
    </location>
</feature>
<name>A0ABV6PLF1_9SPHN</name>
<comment type="caution">
    <text evidence="3">The sequence shown here is derived from an EMBL/GenBank/DDBJ whole genome shotgun (WGS) entry which is preliminary data.</text>
</comment>
<sequence length="158" mass="16639">MSALNSAGIAYSVTEHDAVFTVEESESLHAAIAGMHTKNLFLKDATGQFWIVTVPHDARVDLKALPAAIGSRKVSFGKADDMERLLGVTPGSVTPLAAFNDEAALVRVVIDSRLADADCVNVHPLRNTATLGLSGADLLRFLQATGHTPLVVTVPAPL</sequence>
<dbReference type="EMBL" id="JBHLTL010000011">
    <property type="protein sequence ID" value="MFC0590654.1"/>
    <property type="molecule type" value="Genomic_DNA"/>
</dbReference>
<dbReference type="Pfam" id="PF04073">
    <property type="entry name" value="tRNA_edit"/>
    <property type="match status" value="1"/>
</dbReference>
<dbReference type="CDD" id="cd04335">
    <property type="entry name" value="PrdX_deacylase"/>
    <property type="match status" value="1"/>
</dbReference>
<dbReference type="RefSeq" id="WP_379482104.1">
    <property type="nucleotide sequence ID" value="NZ_JBHLTL010000011.1"/>
</dbReference>
<evidence type="ECO:0000313" key="4">
    <source>
        <dbReference type="Proteomes" id="UP001589943"/>
    </source>
</evidence>
<protein>
    <submittedName>
        <fullName evidence="3">Prolyl-tRNA synthetase associated domain-containing protein</fullName>
    </submittedName>
</protein>
<keyword evidence="4" id="KW-1185">Reference proteome</keyword>
<dbReference type="PANTHER" id="PTHR31423:SF3">
    <property type="entry name" value="PROLYL-TRNA SYNTHETASE ASSOCIATED DOMAIN-CONTAINING PROTEIN 1-RELATED"/>
    <property type="match status" value="1"/>
</dbReference>
<dbReference type="InterPro" id="IPR036754">
    <property type="entry name" value="YbaK/aa-tRNA-synt-asso_dom_sf"/>
</dbReference>
<organism evidence="3 4">
    <name type="scientific">Novosphingobium aquiterrae</name>
    <dbReference type="NCBI Taxonomy" id="624388"/>
    <lineage>
        <taxon>Bacteria</taxon>
        <taxon>Pseudomonadati</taxon>
        <taxon>Pseudomonadota</taxon>
        <taxon>Alphaproteobacteria</taxon>
        <taxon>Sphingomonadales</taxon>
        <taxon>Sphingomonadaceae</taxon>
        <taxon>Novosphingobium</taxon>
    </lineage>
</organism>
<gene>
    <name evidence="3" type="ORF">ACFFF7_14675</name>
</gene>
<dbReference type="InterPro" id="IPR007214">
    <property type="entry name" value="YbaK/aa-tRNA-synth-assoc-dom"/>
</dbReference>
<reference evidence="3 4" key="1">
    <citation type="submission" date="2024-09" db="EMBL/GenBank/DDBJ databases">
        <authorList>
            <person name="Sun Q."/>
            <person name="Mori K."/>
        </authorList>
    </citation>
    <scope>NUCLEOTIDE SEQUENCE [LARGE SCALE GENOMIC DNA]</scope>
    <source>
        <strain evidence="3 4">NCAIM B.02537</strain>
    </source>
</reference>
<comment type="similarity">
    <text evidence="1">Belongs to the PRORSD1 family.</text>
</comment>
<dbReference type="PANTHER" id="PTHR31423">
    <property type="entry name" value="YBAK DOMAIN-CONTAINING PROTEIN"/>
    <property type="match status" value="1"/>
</dbReference>
<dbReference type="Gene3D" id="3.90.960.10">
    <property type="entry name" value="YbaK/aminoacyl-tRNA synthetase-associated domain"/>
    <property type="match status" value="1"/>
</dbReference>